<accession>A0A2S9Y3I3</accession>
<feature type="chain" id="PRO_5015783756" evidence="1">
    <location>
        <begin position="21"/>
        <end position="155"/>
    </location>
</feature>
<dbReference type="AlphaFoldDB" id="A0A2S9Y3I3"/>
<dbReference type="OrthoDB" id="5532888at2"/>
<gene>
    <name evidence="2" type="ORF">ENSA7_63030</name>
</gene>
<evidence type="ECO:0000313" key="3">
    <source>
        <dbReference type="Proteomes" id="UP000238823"/>
    </source>
</evidence>
<organism evidence="2 3">
    <name type="scientific">Enhygromyxa salina</name>
    <dbReference type="NCBI Taxonomy" id="215803"/>
    <lineage>
        <taxon>Bacteria</taxon>
        <taxon>Pseudomonadati</taxon>
        <taxon>Myxococcota</taxon>
        <taxon>Polyangia</taxon>
        <taxon>Nannocystales</taxon>
        <taxon>Nannocystaceae</taxon>
        <taxon>Enhygromyxa</taxon>
    </lineage>
</organism>
<evidence type="ECO:0000256" key="1">
    <source>
        <dbReference type="SAM" id="SignalP"/>
    </source>
</evidence>
<reference evidence="2 3" key="1">
    <citation type="submission" date="2018-03" db="EMBL/GenBank/DDBJ databases">
        <title>Draft Genome Sequences of the Obligatory Marine Myxobacteria Enhygromyxa salina SWB007.</title>
        <authorList>
            <person name="Poehlein A."/>
            <person name="Moghaddam J.A."/>
            <person name="Harms H."/>
            <person name="Alanjari M."/>
            <person name="Koenig G.M."/>
            <person name="Daniel R."/>
            <person name="Schaeberle T.F."/>
        </authorList>
    </citation>
    <scope>NUCLEOTIDE SEQUENCE [LARGE SCALE GENOMIC DNA]</scope>
    <source>
        <strain evidence="2 3">SWB007</strain>
    </source>
</reference>
<proteinExistence type="predicted"/>
<comment type="caution">
    <text evidence="2">The sequence shown here is derived from an EMBL/GenBank/DDBJ whole genome shotgun (WGS) entry which is preliminary data.</text>
</comment>
<protein>
    <submittedName>
        <fullName evidence="2">Uncharacterized protein</fullName>
    </submittedName>
</protein>
<dbReference type="EMBL" id="PVNL01000120">
    <property type="protein sequence ID" value="PRP99663.1"/>
    <property type="molecule type" value="Genomic_DNA"/>
</dbReference>
<dbReference type="Proteomes" id="UP000238823">
    <property type="component" value="Unassembled WGS sequence"/>
</dbReference>
<evidence type="ECO:0000313" key="2">
    <source>
        <dbReference type="EMBL" id="PRP99663.1"/>
    </source>
</evidence>
<sequence>MFTKIQVLTFFATLTPTSGAAPDLCDVVYTDTGRPILCEPHRDGAPIYDDTVCCEGRSCVGARDGRCSAGEPFYCELGEQWATGAVTCYFEVPDFCEAFPCKPGFQSQPVASFMCCNQGICWNSYIGSNDCEVQDIFWCDSGVTNADGTVTCFDE</sequence>
<dbReference type="RefSeq" id="WP_106093149.1">
    <property type="nucleotide sequence ID" value="NZ_PVNL01000120.1"/>
</dbReference>
<keyword evidence="1" id="KW-0732">Signal</keyword>
<feature type="signal peptide" evidence="1">
    <location>
        <begin position="1"/>
        <end position="20"/>
    </location>
</feature>
<name>A0A2S9Y3I3_9BACT</name>